<gene>
    <name evidence="1" type="ORF">EJB05_11941</name>
</gene>
<comment type="caution">
    <text evidence="1">The sequence shown here is derived from an EMBL/GenBank/DDBJ whole genome shotgun (WGS) entry which is preliminary data.</text>
</comment>
<dbReference type="Gramene" id="TVU38562">
    <property type="protein sequence ID" value="TVU38562"/>
    <property type="gene ID" value="EJB05_11941"/>
</dbReference>
<feature type="non-terminal residue" evidence="1">
    <location>
        <position position="1"/>
    </location>
</feature>
<evidence type="ECO:0000313" key="2">
    <source>
        <dbReference type="Proteomes" id="UP000324897"/>
    </source>
</evidence>
<accession>A0A5J9VQ94</accession>
<dbReference type="Proteomes" id="UP000324897">
    <property type="component" value="Chromosome 4"/>
</dbReference>
<proteinExistence type="predicted"/>
<evidence type="ECO:0000313" key="1">
    <source>
        <dbReference type="EMBL" id="TVU38562.1"/>
    </source>
</evidence>
<keyword evidence="2" id="KW-1185">Reference proteome</keyword>
<dbReference type="EMBL" id="RWGY01000007">
    <property type="protein sequence ID" value="TVU38562.1"/>
    <property type="molecule type" value="Genomic_DNA"/>
</dbReference>
<reference evidence="1 2" key="1">
    <citation type="journal article" date="2019" name="Sci. Rep.">
        <title>A high-quality genome of Eragrostis curvula grass provides insights into Poaceae evolution and supports new strategies to enhance forage quality.</title>
        <authorList>
            <person name="Carballo J."/>
            <person name="Santos B.A.C.M."/>
            <person name="Zappacosta D."/>
            <person name="Garbus I."/>
            <person name="Selva J.P."/>
            <person name="Gallo C.A."/>
            <person name="Diaz A."/>
            <person name="Albertini E."/>
            <person name="Caccamo M."/>
            <person name="Echenique V."/>
        </authorList>
    </citation>
    <scope>NUCLEOTIDE SEQUENCE [LARGE SCALE GENOMIC DNA]</scope>
    <source>
        <strain evidence="2">cv. Victoria</strain>
        <tissue evidence="1">Leaf</tissue>
    </source>
</reference>
<dbReference type="AlphaFoldDB" id="A0A5J9VQ94"/>
<name>A0A5J9VQ94_9POAL</name>
<protein>
    <submittedName>
        <fullName evidence="1">Uncharacterized protein</fullName>
    </submittedName>
</protein>
<organism evidence="1 2">
    <name type="scientific">Eragrostis curvula</name>
    <name type="common">weeping love grass</name>
    <dbReference type="NCBI Taxonomy" id="38414"/>
    <lineage>
        <taxon>Eukaryota</taxon>
        <taxon>Viridiplantae</taxon>
        <taxon>Streptophyta</taxon>
        <taxon>Embryophyta</taxon>
        <taxon>Tracheophyta</taxon>
        <taxon>Spermatophyta</taxon>
        <taxon>Magnoliopsida</taxon>
        <taxon>Liliopsida</taxon>
        <taxon>Poales</taxon>
        <taxon>Poaceae</taxon>
        <taxon>PACMAD clade</taxon>
        <taxon>Chloridoideae</taxon>
        <taxon>Eragrostideae</taxon>
        <taxon>Eragrostidinae</taxon>
        <taxon>Eragrostis</taxon>
    </lineage>
</organism>
<sequence length="130" mass="14697">MRFVRRGTTACSSNIAKDTPFSEQKTMARTNNKAFLCFWLLTLLALSSEEVVVSWDADCNLIFHPFCKHDSDCDGPCEKEADPINGYNNIIGKCRNLSCFCCPPPRGHSHNIRKHTPPHGHNHSIRKLAR</sequence>